<feature type="domain" description="Helix-hairpin-helix DNA-binding motif class 1" evidence="3">
    <location>
        <begin position="219"/>
        <end position="238"/>
    </location>
</feature>
<dbReference type="KEGG" id="rain:Rai3103_12310"/>
<dbReference type="InterPro" id="IPR019554">
    <property type="entry name" value="Soluble_ligand-bd"/>
</dbReference>
<proteinExistence type="predicted"/>
<evidence type="ECO:0000259" key="3">
    <source>
        <dbReference type="SMART" id="SM00278"/>
    </source>
</evidence>
<sequence>MSPRRLPQPSPEATRQRLAGLIDASPDAAWEESLPPDPSEEAIATAGGRGLPWRRESVLVVCSILLVGLLVGGFTLLRSRPVAVPSTTVPLAAPSSGGFAAARSSSPTPSLTATPSPRGSIAAHVIGEVKHPGLVALASGARVDDAITAAGGLTSRANTGDLNLAQPLLDGQQVRIGSTAEPGGEVRGPAATPAVSTAPGPHGSTPAAATIRLNSATSAELEELPGIGPASAKKIIAWRDQHGGFRTVDQLQDVPGIGPKTYADIAPRVTL</sequence>
<evidence type="ECO:0000256" key="2">
    <source>
        <dbReference type="SAM" id="Phobius"/>
    </source>
</evidence>
<keyword evidence="2" id="KW-1133">Transmembrane helix</keyword>
<dbReference type="InterPro" id="IPR051675">
    <property type="entry name" value="Endo/Exo/Phosphatase_dom_1"/>
</dbReference>
<dbReference type="Pfam" id="PF10531">
    <property type="entry name" value="SLBB"/>
    <property type="match status" value="1"/>
</dbReference>
<dbReference type="GO" id="GO:0015627">
    <property type="term" value="C:type II protein secretion system complex"/>
    <property type="evidence" value="ECO:0007669"/>
    <property type="project" value="TreeGrafter"/>
</dbReference>
<feature type="domain" description="Helix-hairpin-helix DNA-binding motif class 1" evidence="3">
    <location>
        <begin position="249"/>
        <end position="268"/>
    </location>
</feature>
<dbReference type="GO" id="GO:0015628">
    <property type="term" value="P:protein secretion by the type II secretion system"/>
    <property type="evidence" value="ECO:0007669"/>
    <property type="project" value="TreeGrafter"/>
</dbReference>
<dbReference type="RefSeq" id="WP_153572843.1">
    <property type="nucleotide sequence ID" value="NZ_CP045725.1"/>
</dbReference>
<dbReference type="Gene3D" id="3.10.560.10">
    <property type="entry name" value="Outer membrane lipoprotein wza domain like"/>
    <property type="match status" value="1"/>
</dbReference>
<dbReference type="AlphaFoldDB" id="A0A5Q2FFM5"/>
<dbReference type="PANTHER" id="PTHR21180">
    <property type="entry name" value="ENDONUCLEASE/EXONUCLEASE/PHOSPHATASE FAMILY DOMAIN-CONTAINING PROTEIN 1"/>
    <property type="match status" value="1"/>
</dbReference>
<dbReference type="PANTHER" id="PTHR21180:SF32">
    <property type="entry name" value="ENDONUCLEASE_EXONUCLEASE_PHOSPHATASE FAMILY DOMAIN-CONTAINING PROTEIN 1"/>
    <property type="match status" value="1"/>
</dbReference>
<keyword evidence="5" id="KW-1185">Reference proteome</keyword>
<dbReference type="SMART" id="SM00278">
    <property type="entry name" value="HhH1"/>
    <property type="match status" value="2"/>
</dbReference>
<dbReference type="GO" id="GO:0003677">
    <property type="term" value="F:DNA binding"/>
    <property type="evidence" value="ECO:0007669"/>
    <property type="project" value="InterPro"/>
</dbReference>
<dbReference type="InterPro" id="IPR003583">
    <property type="entry name" value="Hlx-hairpin-Hlx_DNA-bd_motif"/>
</dbReference>
<keyword evidence="2" id="KW-0812">Transmembrane</keyword>
<dbReference type="InterPro" id="IPR010994">
    <property type="entry name" value="RuvA_2-like"/>
</dbReference>
<feature type="transmembrane region" description="Helical" evidence="2">
    <location>
        <begin position="58"/>
        <end position="77"/>
    </location>
</feature>
<evidence type="ECO:0000313" key="4">
    <source>
        <dbReference type="EMBL" id="QGF24314.1"/>
    </source>
</evidence>
<feature type="region of interest" description="Disordered" evidence="1">
    <location>
        <begin position="178"/>
        <end position="204"/>
    </location>
</feature>
<dbReference type="Pfam" id="PF12836">
    <property type="entry name" value="HHH_3"/>
    <property type="match status" value="1"/>
</dbReference>
<evidence type="ECO:0000256" key="1">
    <source>
        <dbReference type="SAM" id="MobiDB-lite"/>
    </source>
</evidence>
<dbReference type="GO" id="GO:0006281">
    <property type="term" value="P:DNA repair"/>
    <property type="evidence" value="ECO:0007669"/>
    <property type="project" value="InterPro"/>
</dbReference>
<dbReference type="Gene3D" id="1.10.150.280">
    <property type="entry name" value="AF1531-like domain"/>
    <property type="match status" value="1"/>
</dbReference>
<accession>A0A5Q2FFM5</accession>
<dbReference type="SUPFAM" id="SSF47781">
    <property type="entry name" value="RuvA domain 2-like"/>
    <property type="match status" value="1"/>
</dbReference>
<organism evidence="4 5">
    <name type="scientific">Raineyella fluvialis</name>
    <dbReference type="NCBI Taxonomy" id="2662261"/>
    <lineage>
        <taxon>Bacteria</taxon>
        <taxon>Bacillati</taxon>
        <taxon>Actinomycetota</taxon>
        <taxon>Actinomycetes</taxon>
        <taxon>Propionibacteriales</taxon>
        <taxon>Propionibacteriaceae</taxon>
        <taxon>Raineyella</taxon>
    </lineage>
</organism>
<gene>
    <name evidence="4" type="ORF">Rai3103_12310</name>
</gene>
<feature type="region of interest" description="Disordered" evidence="1">
    <location>
        <begin position="22"/>
        <end position="43"/>
    </location>
</feature>
<keyword evidence="2" id="KW-0472">Membrane</keyword>
<dbReference type="Proteomes" id="UP000386847">
    <property type="component" value="Chromosome"/>
</dbReference>
<reference evidence="4 5" key="1">
    <citation type="submission" date="2019-10" db="EMBL/GenBank/DDBJ databases">
        <title>Genomic analysis of Raineyella sp. CBA3103.</title>
        <authorList>
            <person name="Roh S.W."/>
        </authorList>
    </citation>
    <scope>NUCLEOTIDE SEQUENCE [LARGE SCALE GENOMIC DNA]</scope>
    <source>
        <strain evidence="4 5">CBA3103</strain>
    </source>
</reference>
<protein>
    <recommendedName>
        <fullName evidence="3">Helix-hairpin-helix DNA-binding motif class 1 domain-containing protein</fullName>
    </recommendedName>
</protein>
<evidence type="ECO:0000313" key="5">
    <source>
        <dbReference type="Proteomes" id="UP000386847"/>
    </source>
</evidence>
<dbReference type="EMBL" id="CP045725">
    <property type="protein sequence ID" value="QGF24314.1"/>
    <property type="molecule type" value="Genomic_DNA"/>
</dbReference>
<name>A0A5Q2FFM5_9ACTN</name>